<dbReference type="AlphaFoldDB" id="A0A9N9CUQ0"/>
<proteinExistence type="predicted"/>
<dbReference type="EMBL" id="CAJVPY010004338">
    <property type="protein sequence ID" value="CAG8616362.1"/>
    <property type="molecule type" value="Genomic_DNA"/>
</dbReference>
<reference evidence="2" key="1">
    <citation type="submission" date="2021-06" db="EMBL/GenBank/DDBJ databases">
        <authorList>
            <person name="Kallberg Y."/>
            <person name="Tangrot J."/>
            <person name="Rosling A."/>
        </authorList>
    </citation>
    <scope>NUCLEOTIDE SEQUENCE</scope>
    <source>
        <strain evidence="2">MA453B</strain>
    </source>
</reference>
<accession>A0A9N9CUQ0</accession>
<dbReference type="Proteomes" id="UP000789405">
    <property type="component" value="Unassembled WGS sequence"/>
</dbReference>
<feature type="region of interest" description="Disordered" evidence="1">
    <location>
        <begin position="1"/>
        <end position="33"/>
    </location>
</feature>
<evidence type="ECO:0000313" key="3">
    <source>
        <dbReference type="Proteomes" id="UP000789405"/>
    </source>
</evidence>
<dbReference type="PANTHER" id="PTHR35871">
    <property type="entry name" value="EXPRESSED PROTEIN"/>
    <property type="match status" value="1"/>
</dbReference>
<keyword evidence="3" id="KW-1185">Reference proteome</keyword>
<dbReference type="PANTHER" id="PTHR35871:SF1">
    <property type="entry name" value="CXC1-LIKE CYSTEINE CLUSTER ASSOCIATED WITH KDZ TRANSPOSASES DOMAIN-CONTAINING PROTEIN"/>
    <property type="match status" value="1"/>
</dbReference>
<comment type="caution">
    <text evidence="2">The sequence shown here is derived from an EMBL/GenBank/DDBJ whole genome shotgun (WGS) entry which is preliminary data.</text>
</comment>
<feature type="compositionally biased region" description="Basic residues" evidence="1">
    <location>
        <begin position="1"/>
        <end position="10"/>
    </location>
</feature>
<dbReference type="OrthoDB" id="10044727at2759"/>
<evidence type="ECO:0000256" key="1">
    <source>
        <dbReference type="SAM" id="MobiDB-lite"/>
    </source>
</evidence>
<protein>
    <submittedName>
        <fullName evidence="2">7907_t:CDS:1</fullName>
    </submittedName>
</protein>
<sequence>MPKANKRTRQSRQTAAAKWKNKSVTNTASNKNHEPIALNSINKNRPTVSSLLNKTLDSSVNDDNSKLLSLDAELKTKTVDINLNTTRQFLHLVNQGYTKMKASEILAKSLGKGPWHARSIRIWANQWKNNKELIKSKRGQHIKTKSLIHNINFRRQINQYLEENKFRLSIPNFMSYVSHIMPAFGVISKTISRSTACRWLKLLGWRYQTHTKKIYFDGHEREDVVEYRNDFLQEMARLRRRMSSYDKNLNCIPPNLDPGELEIVPVTQDETTLYANDGVKQYWSPKGEYGLRRKSQDELKKLKQNNELVTNSHINKSIPNTTFLGSIAFSTSRSPSIHISDFVCETIGRLKLSDYEIAINDLLPDSIHGTKKPLLRAGKYRDGSEHVMTYRDSNGVLRPKGIRRVLEERGLWIPGLIKKCDTCKKNKPDPTNPNCCASRILSAQPDFAS</sequence>
<name>A0A9N9CUQ0_9GLOM</name>
<organism evidence="2 3">
    <name type="scientific">Dentiscutata erythropus</name>
    <dbReference type="NCBI Taxonomy" id="1348616"/>
    <lineage>
        <taxon>Eukaryota</taxon>
        <taxon>Fungi</taxon>
        <taxon>Fungi incertae sedis</taxon>
        <taxon>Mucoromycota</taxon>
        <taxon>Glomeromycotina</taxon>
        <taxon>Glomeromycetes</taxon>
        <taxon>Diversisporales</taxon>
        <taxon>Gigasporaceae</taxon>
        <taxon>Dentiscutata</taxon>
    </lineage>
</organism>
<evidence type="ECO:0000313" key="2">
    <source>
        <dbReference type="EMBL" id="CAG8616362.1"/>
    </source>
</evidence>
<gene>
    <name evidence="2" type="ORF">DERYTH_LOCUS8407</name>
</gene>